<keyword evidence="1" id="KW-1133">Transmembrane helix</keyword>
<dbReference type="RefSeq" id="WP_070071655.1">
    <property type="nucleotide sequence ID" value="NZ_CP017448.1"/>
</dbReference>
<sequence>MKVLFWLVVVLITYGSIYPLNFVSGNPHHLDLHGFLLTIFQYSGNGDTLGNFLLFLPMTLFGRLAWPRMNAWVLMWWALVLAVGLQILQLWLPSRVPSLQDAFVNEVGAAAGFLLVRIPGWFSARFRLALSHQARYPLLLVMLWFGYRLMPFVPAIDWQSWKDSLKPLLLHPTLPWVQVLLAIFSWTMVAALWEKIWPGRHARSLLAALILASFAAEVVIVNNVLTATNVLGGVVGYFLWPWLKRLPGRDGLLAGLLLFSFVLEELTPFQLRTEGIAFHWVPFWGYLHGNMFINLEAFQQKLFVYGCLIWLLVQAGTRLSAAIAMTTLSIFLLVAAQSLFVGHTGDITGVLMVLGMGWMKYLFDKQASSKSWSPRPEPRGNG</sequence>
<protein>
    <recommendedName>
        <fullName evidence="2">VanZ-like domain-containing protein</fullName>
    </recommendedName>
</protein>
<feature type="transmembrane region" description="Helical" evidence="1">
    <location>
        <begin position="347"/>
        <end position="363"/>
    </location>
</feature>
<reference evidence="3 4" key="1">
    <citation type="submission" date="2016-09" db="EMBL/GenBank/DDBJ databases">
        <title>Acidihalobacter prosperus V6 (DSM14174).</title>
        <authorList>
            <person name="Khaleque H.N."/>
            <person name="Ramsay J.P."/>
            <person name="Murphy R.J.T."/>
            <person name="Kaksonen A.H."/>
            <person name="Boxall N.J."/>
            <person name="Watkin E.L.J."/>
        </authorList>
    </citation>
    <scope>NUCLEOTIDE SEQUENCE [LARGE SCALE GENOMIC DNA]</scope>
    <source>
        <strain evidence="3 4">V6</strain>
    </source>
</reference>
<evidence type="ECO:0000256" key="1">
    <source>
        <dbReference type="SAM" id="Phobius"/>
    </source>
</evidence>
<evidence type="ECO:0000313" key="4">
    <source>
        <dbReference type="Proteomes" id="UP000095342"/>
    </source>
</evidence>
<keyword evidence="1" id="KW-0812">Transmembrane</keyword>
<feature type="transmembrane region" description="Helical" evidence="1">
    <location>
        <begin position="136"/>
        <end position="156"/>
    </location>
</feature>
<feature type="transmembrane region" description="Helical" evidence="1">
    <location>
        <begin position="73"/>
        <end position="91"/>
    </location>
</feature>
<dbReference type="Proteomes" id="UP000095342">
    <property type="component" value="Chromosome"/>
</dbReference>
<dbReference type="KEGG" id="aaeo:BJI67_02325"/>
<feature type="transmembrane region" description="Helical" evidence="1">
    <location>
        <begin position="205"/>
        <end position="221"/>
    </location>
</feature>
<name>A0A1D8K525_9GAMM</name>
<evidence type="ECO:0000313" key="3">
    <source>
        <dbReference type="EMBL" id="AOV16059.1"/>
    </source>
</evidence>
<feature type="domain" description="VanZ-like" evidence="2">
    <location>
        <begin position="5"/>
        <end position="118"/>
    </location>
</feature>
<evidence type="ECO:0000259" key="2">
    <source>
        <dbReference type="Pfam" id="PF04892"/>
    </source>
</evidence>
<feature type="transmembrane region" description="Helical" evidence="1">
    <location>
        <begin position="39"/>
        <end position="61"/>
    </location>
</feature>
<dbReference type="InterPro" id="IPR006976">
    <property type="entry name" value="VanZ-like"/>
</dbReference>
<proteinExistence type="predicted"/>
<dbReference type="Pfam" id="PF04892">
    <property type="entry name" value="VanZ"/>
    <property type="match status" value="1"/>
</dbReference>
<dbReference type="EMBL" id="CP017448">
    <property type="protein sequence ID" value="AOV16059.1"/>
    <property type="molecule type" value="Genomic_DNA"/>
</dbReference>
<feature type="transmembrane region" description="Helical" evidence="1">
    <location>
        <begin position="176"/>
        <end position="193"/>
    </location>
</feature>
<organism evidence="3 4">
    <name type="scientific">Acidihalobacter aeolianus</name>
    <dbReference type="NCBI Taxonomy" id="2792603"/>
    <lineage>
        <taxon>Bacteria</taxon>
        <taxon>Pseudomonadati</taxon>
        <taxon>Pseudomonadota</taxon>
        <taxon>Gammaproteobacteria</taxon>
        <taxon>Chromatiales</taxon>
        <taxon>Ectothiorhodospiraceae</taxon>
        <taxon>Acidihalobacter</taxon>
    </lineage>
</organism>
<feature type="transmembrane region" description="Helical" evidence="1">
    <location>
        <begin position="103"/>
        <end position="124"/>
    </location>
</feature>
<dbReference type="AlphaFoldDB" id="A0A1D8K525"/>
<accession>A0A1D8K525</accession>
<gene>
    <name evidence="3" type="ORF">BJI67_02325</name>
</gene>
<keyword evidence="4" id="KW-1185">Reference proteome</keyword>
<keyword evidence="1" id="KW-0472">Membrane</keyword>